<evidence type="ECO:0000313" key="3">
    <source>
        <dbReference type="Proteomes" id="UP000237381"/>
    </source>
</evidence>
<reference evidence="2 3" key="1">
    <citation type="submission" date="2018-01" db="EMBL/GenBank/DDBJ databases">
        <title>Genomic Encyclopedia of Type Strains, Phase III (KMG-III): the genomes of soil and plant-associated and newly described type strains.</title>
        <authorList>
            <person name="Whitman W."/>
        </authorList>
    </citation>
    <scope>NUCLEOTIDE SEQUENCE [LARGE SCALE GENOMIC DNA]</scope>
    <source>
        <strain evidence="2 3">JCM 18070</strain>
    </source>
</reference>
<dbReference type="RefSeq" id="WP_103703034.1">
    <property type="nucleotide sequence ID" value="NZ_PQGA01000002.1"/>
</dbReference>
<organism evidence="2 3">
    <name type="scientific">Paraburkholderia eburnea</name>
    <dbReference type="NCBI Taxonomy" id="1189126"/>
    <lineage>
        <taxon>Bacteria</taxon>
        <taxon>Pseudomonadati</taxon>
        <taxon>Pseudomonadota</taxon>
        <taxon>Betaproteobacteria</taxon>
        <taxon>Burkholderiales</taxon>
        <taxon>Burkholderiaceae</taxon>
        <taxon>Paraburkholderia</taxon>
    </lineage>
</organism>
<gene>
    <name evidence="2" type="ORF">B0G62_10266</name>
</gene>
<proteinExistence type="predicted"/>
<feature type="region of interest" description="Disordered" evidence="1">
    <location>
        <begin position="1"/>
        <end position="27"/>
    </location>
</feature>
<dbReference type="PANTHER" id="PTHR39441:SF1">
    <property type="entry name" value="DUF2252 DOMAIN-CONTAINING PROTEIN"/>
    <property type="match status" value="1"/>
</dbReference>
<dbReference type="EMBL" id="PQGA01000002">
    <property type="protein sequence ID" value="POR54458.1"/>
    <property type="molecule type" value="Genomic_DNA"/>
</dbReference>
<dbReference type="InterPro" id="IPR018721">
    <property type="entry name" value="DUF2252"/>
</dbReference>
<dbReference type="Pfam" id="PF10009">
    <property type="entry name" value="DUF2252"/>
    <property type="match status" value="1"/>
</dbReference>
<name>A0A2S4MI83_9BURK</name>
<keyword evidence="3" id="KW-1185">Reference proteome</keyword>
<accession>A0A2S4MI83</accession>
<protein>
    <submittedName>
        <fullName evidence="2">Uncharacterized protein (DUF2252 family)</fullName>
    </submittedName>
</protein>
<dbReference type="Proteomes" id="UP000237381">
    <property type="component" value="Unassembled WGS sequence"/>
</dbReference>
<evidence type="ECO:0000313" key="2">
    <source>
        <dbReference type="EMBL" id="POR54458.1"/>
    </source>
</evidence>
<dbReference type="AlphaFoldDB" id="A0A2S4MI83"/>
<evidence type="ECO:0000256" key="1">
    <source>
        <dbReference type="SAM" id="MobiDB-lite"/>
    </source>
</evidence>
<feature type="compositionally biased region" description="Basic and acidic residues" evidence="1">
    <location>
        <begin position="1"/>
        <end position="18"/>
    </location>
</feature>
<dbReference type="OrthoDB" id="1491115at2"/>
<dbReference type="PANTHER" id="PTHR39441">
    <property type="entry name" value="DUF2252 DOMAIN-CONTAINING PROTEIN"/>
    <property type="match status" value="1"/>
</dbReference>
<sequence length="469" mass="52940">MNGRTVAEREAAGRAAREKAKRSSHRMVGELKRDPLALLKQSGEGRVPNLLPLRYGRMIVSPFTFFRGSAVLQAHDLAQVPNTGMAMQICGDGHLLNFGGFATPERQLVFDLNDFDEVAPGPWEWDLKRLVASFVVAARHMRYSRGVAEDLVMTVVNTYRDRMRQYSEYGALELWYDKITFDRMAESALTPEGRRLIRRGMEKAAGRTHESMLEKLAYRDGTHWTIRDAPPALFHVHGPNSLYESEDNWLTLGDWRALIMPTYDAYLKTLAPDRRELLEHFEIQDLVFKVVGVGSVGTRCLVMLLVDHHDKPLFLQIKEARRSVISQYFKSPAFKHEGARVVQGQRLLQAASDLFLGWSTGPSGRHFYFRQLRDMKLSVELDLLDSTLLAGYARLCGWAMARAHAKSGNSAIEIAAYIGRSDQFAEALSGYGAAYADQVERDYDVFLKAARNGEISARGDEDMAADFRV</sequence>
<comment type="caution">
    <text evidence="2">The sequence shown here is derived from an EMBL/GenBank/DDBJ whole genome shotgun (WGS) entry which is preliminary data.</text>
</comment>